<keyword evidence="3" id="KW-1185">Reference proteome</keyword>
<accession>A0AAN8G6R3</accession>
<proteinExistence type="predicted"/>
<evidence type="ECO:0000313" key="2">
    <source>
        <dbReference type="EMBL" id="KAK5977993.1"/>
    </source>
</evidence>
<dbReference type="EMBL" id="WIXE01009942">
    <property type="protein sequence ID" value="KAK5977993.1"/>
    <property type="molecule type" value="Genomic_DNA"/>
</dbReference>
<comment type="caution">
    <text evidence="2">The sequence shown here is derived from an EMBL/GenBank/DDBJ whole genome shotgun (WGS) entry which is preliminary data.</text>
</comment>
<reference evidence="2 3" key="1">
    <citation type="submission" date="2019-10" db="EMBL/GenBank/DDBJ databases">
        <title>Assembly and Annotation for the nematode Trichostrongylus colubriformis.</title>
        <authorList>
            <person name="Martin J."/>
        </authorList>
    </citation>
    <scope>NUCLEOTIDE SEQUENCE [LARGE SCALE GENOMIC DNA]</scope>
    <source>
        <strain evidence="2">G859</strain>
        <tissue evidence="2">Whole worm</tissue>
    </source>
</reference>
<dbReference type="AlphaFoldDB" id="A0AAN8G6R3"/>
<sequence length="152" mass="16629">MHTVVFLICLLPALSNAAAVPALQTGITLSSQVLDLVKSKYFFLRTSIDQLQKGIDNLQNTPINEEEIASLEPQILSLSARVRNVLANPQILDRVGFARGTTLIRGLADLREILPSNKSAFDARFRRVGAYGTISQVINEINELVTTLGARV</sequence>
<gene>
    <name evidence="2" type="ORF">GCK32_005293</name>
</gene>
<evidence type="ECO:0000313" key="3">
    <source>
        <dbReference type="Proteomes" id="UP001331761"/>
    </source>
</evidence>
<keyword evidence="1" id="KW-0732">Signal</keyword>
<dbReference type="Proteomes" id="UP001331761">
    <property type="component" value="Unassembled WGS sequence"/>
</dbReference>
<feature type="signal peptide" evidence="1">
    <location>
        <begin position="1"/>
        <end position="17"/>
    </location>
</feature>
<name>A0AAN8G6R3_TRICO</name>
<protein>
    <submittedName>
        <fullName evidence="2">Uncharacterized protein</fullName>
    </submittedName>
</protein>
<feature type="chain" id="PRO_5042893555" evidence="1">
    <location>
        <begin position="18"/>
        <end position="152"/>
    </location>
</feature>
<organism evidence="2 3">
    <name type="scientific">Trichostrongylus colubriformis</name>
    <name type="common">Black scour worm</name>
    <dbReference type="NCBI Taxonomy" id="6319"/>
    <lineage>
        <taxon>Eukaryota</taxon>
        <taxon>Metazoa</taxon>
        <taxon>Ecdysozoa</taxon>
        <taxon>Nematoda</taxon>
        <taxon>Chromadorea</taxon>
        <taxon>Rhabditida</taxon>
        <taxon>Rhabditina</taxon>
        <taxon>Rhabditomorpha</taxon>
        <taxon>Strongyloidea</taxon>
        <taxon>Trichostrongylidae</taxon>
        <taxon>Trichostrongylus</taxon>
    </lineage>
</organism>
<evidence type="ECO:0000256" key="1">
    <source>
        <dbReference type="SAM" id="SignalP"/>
    </source>
</evidence>